<evidence type="ECO:0000256" key="9">
    <source>
        <dbReference type="SAM" id="Phobius"/>
    </source>
</evidence>
<name>A0A1D6KE64_MAIZE</name>
<dbReference type="FunCoup" id="A0A1D6KE64">
    <property type="interactions" value="110"/>
</dbReference>
<feature type="compositionally biased region" description="Basic and acidic residues" evidence="8">
    <location>
        <begin position="198"/>
        <end position="207"/>
    </location>
</feature>
<feature type="domain" description="Amino acid transporter transmembrane" evidence="10">
    <location>
        <begin position="256"/>
        <end position="624"/>
    </location>
</feature>
<evidence type="ECO:0000313" key="11">
    <source>
        <dbReference type="EMBL" id="ONM01464.1"/>
    </source>
</evidence>
<organism evidence="11">
    <name type="scientific">Zea mays</name>
    <name type="common">Maize</name>
    <dbReference type="NCBI Taxonomy" id="4577"/>
    <lineage>
        <taxon>Eukaryota</taxon>
        <taxon>Viridiplantae</taxon>
        <taxon>Streptophyta</taxon>
        <taxon>Embryophyta</taxon>
        <taxon>Tracheophyta</taxon>
        <taxon>Spermatophyta</taxon>
        <taxon>Magnoliopsida</taxon>
        <taxon>Liliopsida</taxon>
        <taxon>Poales</taxon>
        <taxon>Poaceae</taxon>
        <taxon>PACMAD clade</taxon>
        <taxon>Panicoideae</taxon>
        <taxon>Andropogonodae</taxon>
        <taxon>Andropogoneae</taxon>
        <taxon>Tripsacinae</taxon>
        <taxon>Zea</taxon>
    </lineage>
</organism>
<dbReference type="InterPro" id="IPR013057">
    <property type="entry name" value="AA_transpt_TM"/>
</dbReference>
<accession>A0A1D6KE64</accession>
<keyword evidence="5 9" id="KW-1133">Transmembrane helix</keyword>
<feature type="transmembrane region" description="Helical" evidence="9">
    <location>
        <begin position="541"/>
        <end position="563"/>
    </location>
</feature>
<dbReference type="OMA" id="LAFPICM"/>
<keyword evidence="3 9" id="KW-0812">Transmembrane</keyword>
<dbReference type="eggNOG" id="KOG1303">
    <property type="taxonomic scope" value="Eukaryota"/>
</dbReference>
<sequence>MDRDEEVGHGDRSLLFIGDEDDLGVDRDGGSPPTSSDDGSFSDRSDAETRAGHVRRRDGGEREDTPEDGQNGAWPQSYRFVNQPPRRPHLFHDSELTPFPRRRSRFACRQSIDMLSAVPSPTMNSIMAASPSLTRFGSSFLKAGSSFFLRKGEGSGLPLTRPLLPPSLPQLSQSSLHPQPRPVKQSTDSLAQAPRWPAAHEAELPERPSRQCLKSDYIELPPPASKCSRNQSIINGVRVISLWNQSSMLVEFLGFNVLCGVGILTTAYGIKEGGWLSLLLLPLLGGSSCYTGLLLKRCIDSSPNIETYPDIGQVAFGIFGRIFVSVVLYMELYASCVEYITLLGDSLSSVFPSAHLAFTGIDLNAHNLFATTMALAILPSVWLRNLSLLSYLSAGGVIATITVIVCLCWVGIGEGIGFRFSGAVVNVTHLPVALGLYGYCYSGHSVFPNIYSSMKERSQFPFVLMFCFTVVTLVYAGVAVSGFLMFGESTMSQFTLNLPQQYIPSKIAIWMTVVNPYTKYALTMTPVALSIEEALPKKMQSYLVGMLVRTCLVLSTVAVALLFPYFALVMALLGSVFTMLVALILPCACYLSIKKGAVPLWEIILCIIIIAIGVVCACIGSFTSINQMISSR</sequence>
<feature type="compositionally biased region" description="Basic and acidic residues" evidence="8">
    <location>
        <begin position="1"/>
        <end position="12"/>
    </location>
</feature>
<feature type="transmembrane region" description="Helical" evidence="9">
    <location>
        <begin position="274"/>
        <end position="293"/>
    </location>
</feature>
<evidence type="ECO:0000259" key="10">
    <source>
        <dbReference type="Pfam" id="PF01490"/>
    </source>
</evidence>
<dbReference type="AlphaFoldDB" id="A0A1D6KE64"/>
<protein>
    <submittedName>
        <fullName evidence="11">Transmembrane amino acid transporter family protein</fullName>
    </submittedName>
</protein>
<feature type="transmembrane region" description="Helical" evidence="9">
    <location>
        <begin position="354"/>
        <end position="376"/>
    </location>
</feature>
<evidence type="ECO:0000256" key="8">
    <source>
        <dbReference type="SAM" id="MobiDB-lite"/>
    </source>
</evidence>
<evidence type="ECO:0000256" key="6">
    <source>
        <dbReference type="ARBA" id="ARBA00023136"/>
    </source>
</evidence>
<dbReference type="EMBL" id="CM007647">
    <property type="protein sequence ID" value="ONM01464.1"/>
    <property type="molecule type" value="Genomic_DNA"/>
</dbReference>
<dbReference type="ExpressionAtlas" id="A0A1D6KE64">
    <property type="expression patterns" value="baseline and differential"/>
</dbReference>
<feature type="transmembrane region" description="Helical" evidence="9">
    <location>
        <begin position="314"/>
        <end position="334"/>
    </location>
</feature>
<dbReference type="Pfam" id="PF01490">
    <property type="entry name" value="Aa_trans"/>
    <property type="match status" value="1"/>
</dbReference>
<dbReference type="GO" id="GO:0016020">
    <property type="term" value="C:membrane"/>
    <property type="evidence" value="ECO:0007669"/>
    <property type="project" value="UniProtKB-SubCell"/>
</dbReference>
<keyword evidence="4" id="KW-0029">Amino-acid transport</keyword>
<dbReference type="PaxDb" id="4577-GRMZM2G017170_P01"/>
<evidence type="ECO:0000256" key="3">
    <source>
        <dbReference type="ARBA" id="ARBA00022692"/>
    </source>
</evidence>
<feature type="transmembrane region" description="Helical" evidence="9">
    <location>
        <begin position="569"/>
        <end position="591"/>
    </location>
</feature>
<feature type="transmembrane region" description="Helical" evidence="9">
    <location>
        <begin position="388"/>
        <end position="412"/>
    </location>
</feature>
<feature type="compositionally biased region" description="Low complexity" evidence="8">
    <location>
        <begin position="169"/>
        <end position="178"/>
    </location>
</feature>
<keyword evidence="6 9" id="KW-0472">Membrane</keyword>
<keyword evidence="2" id="KW-0813">Transport</keyword>
<evidence type="ECO:0000256" key="1">
    <source>
        <dbReference type="ARBA" id="ARBA00004141"/>
    </source>
</evidence>
<dbReference type="InParanoid" id="A0A1D6KE64"/>
<dbReference type="PANTHER" id="PTHR48017">
    <property type="entry name" value="OS05G0424000 PROTEIN-RELATED"/>
    <property type="match status" value="1"/>
</dbReference>
<evidence type="ECO:0000256" key="5">
    <source>
        <dbReference type="ARBA" id="ARBA00022989"/>
    </source>
</evidence>
<gene>
    <name evidence="11" type="ORF">ZEAMMB73_Zm00001d030751</name>
</gene>
<feature type="region of interest" description="Disordered" evidence="8">
    <location>
        <begin position="159"/>
        <end position="207"/>
    </location>
</feature>
<feature type="region of interest" description="Disordered" evidence="8">
    <location>
        <begin position="1"/>
        <end position="96"/>
    </location>
</feature>
<evidence type="ECO:0000256" key="4">
    <source>
        <dbReference type="ARBA" id="ARBA00022970"/>
    </source>
</evidence>
<reference evidence="11" key="1">
    <citation type="submission" date="2015-12" db="EMBL/GenBank/DDBJ databases">
        <title>Update maize B73 reference genome by single molecule sequencing technologies.</title>
        <authorList>
            <consortium name="Maize Genome Sequencing Project"/>
            <person name="Ware D."/>
        </authorList>
    </citation>
    <scope>NUCLEOTIDE SEQUENCE [LARGE SCALE GENOMIC DNA]</scope>
    <source>
        <tissue evidence="11">Seedling</tissue>
    </source>
</reference>
<feature type="transmembrane region" description="Helical" evidence="9">
    <location>
        <begin position="462"/>
        <end position="487"/>
    </location>
</feature>
<feature type="transmembrane region" description="Helical" evidence="9">
    <location>
        <begin position="507"/>
        <end position="529"/>
    </location>
</feature>
<evidence type="ECO:0000256" key="2">
    <source>
        <dbReference type="ARBA" id="ARBA00022448"/>
    </source>
</evidence>
<feature type="compositionally biased region" description="Low complexity" evidence="8">
    <location>
        <begin position="30"/>
        <end position="39"/>
    </location>
</feature>
<dbReference type="FunFam" id="1.20.1740.10:FF:000047">
    <property type="entry name" value="Amino acid transporter AVT1A"/>
    <property type="match status" value="1"/>
</dbReference>
<comment type="subcellular location">
    <subcellularLocation>
        <location evidence="1">Membrane</location>
        <topology evidence="1">Multi-pass membrane protein</topology>
    </subcellularLocation>
</comment>
<comment type="similarity">
    <text evidence="7">Belongs to the amino acid/polyamine transporter 2 family. Amino acid/auxin permease (AAAP) (TC 2.A.18.5) subfamily.</text>
</comment>
<proteinExistence type="inferred from homology"/>
<feature type="transmembrane region" description="Helical" evidence="9">
    <location>
        <begin position="248"/>
        <end position="268"/>
    </location>
</feature>
<feature type="transmembrane region" description="Helical" evidence="9">
    <location>
        <begin position="603"/>
        <end position="625"/>
    </location>
</feature>
<feature type="compositionally biased region" description="Basic and acidic residues" evidence="8">
    <location>
        <begin position="41"/>
        <end position="63"/>
    </location>
</feature>
<feature type="transmembrane region" description="Helical" evidence="9">
    <location>
        <begin position="418"/>
        <end position="441"/>
    </location>
</feature>
<evidence type="ECO:0000256" key="7">
    <source>
        <dbReference type="ARBA" id="ARBA00049662"/>
    </source>
</evidence>
<dbReference type="GO" id="GO:0006865">
    <property type="term" value="P:amino acid transport"/>
    <property type="evidence" value="ECO:0007669"/>
    <property type="project" value="UniProtKB-KW"/>
</dbReference>